<dbReference type="EMBL" id="BORQ01000001">
    <property type="protein sequence ID" value="GIO29689.1"/>
    <property type="molecule type" value="Genomic_DNA"/>
</dbReference>
<dbReference type="InterPro" id="IPR001845">
    <property type="entry name" value="HTH_ArsR_DNA-bd_dom"/>
</dbReference>
<dbReference type="CDD" id="cd00090">
    <property type="entry name" value="HTH_ARSR"/>
    <property type="match status" value="1"/>
</dbReference>
<dbReference type="PANTHER" id="PTHR33154:SF18">
    <property type="entry name" value="ARSENICAL RESISTANCE OPERON REPRESSOR"/>
    <property type="match status" value="1"/>
</dbReference>
<dbReference type="PANTHER" id="PTHR33154">
    <property type="entry name" value="TRANSCRIPTIONAL REGULATOR, ARSR FAMILY"/>
    <property type="match status" value="1"/>
</dbReference>
<keyword evidence="3" id="KW-0804">Transcription</keyword>
<evidence type="ECO:0000256" key="3">
    <source>
        <dbReference type="ARBA" id="ARBA00023163"/>
    </source>
</evidence>
<dbReference type="SMART" id="SM00418">
    <property type="entry name" value="HTH_ARSR"/>
    <property type="match status" value="1"/>
</dbReference>
<evidence type="ECO:0000313" key="5">
    <source>
        <dbReference type="EMBL" id="GIO29689.1"/>
    </source>
</evidence>
<evidence type="ECO:0000256" key="1">
    <source>
        <dbReference type="ARBA" id="ARBA00023015"/>
    </source>
</evidence>
<sequence>MHVFDASFKRNTYQVELNASLLFEYALSIAAMTYPKLHEAMDKPASYWRQLREEASADLIRELDFCQKHQTWKMLLQLLHADSFASPGDVADRVFPMRDEDFNYMVLPYLGRGEEALRMQAAQGDKKAVDALIEACREHAFFPDMIRAVSRYGASRLKHHLADLLRLWEKEIGEKDAAENKRILERDLAEKKAWLQKGSPEEVVLRAAGVEYKPEAGVSKVMLIPHVIYRPWTIEANMEDTQIYYYPVSDSNLNGDTDPYEPPGRLVQLYKALGDDKRLRALKLISEQSRSLKELTELLNMGKTNAHHHLAILRSAGLVRVQGGSYAWNPGSLDHHAKELRGFLGLEE</sequence>
<dbReference type="InterPro" id="IPR036390">
    <property type="entry name" value="WH_DNA-bd_sf"/>
</dbReference>
<proteinExistence type="predicted"/>
<name>A0A919XBZ9_9BACL</name>
<keyword evidence="2" id="KW-0238">DNA-binding</keyword>
<evidence type="ECO:0000256" key="2">
    <source>
        <dbReference type="ARBA" id="ARBA00023125"/>
    </source>
</evidence>
<protein>
    <recommendedName>
        <fullName evidence="4">HTH arsR-type domain-containing protein</fullName>
    </recommendedName>
</protein>
<dbReference type="PROSITE" id="PS50987">
    <property type="entry name" value="HTH_ARSR_2"/>
    <property type="match status" value="1"/>
</dbReference>
<reference evidence="5" key="1">
    <citation type="submission" date="2021-03" db="EMBL/GenBank/DDBJ databases">
        <title>Antimicrobial resistance genes in bacteria isolated from Japanese honey, and their potential for conferring macrolide and lincosamide resistance in the American foulbrood pathogen Paenibacillus larvae.</title>
        <authorList>
            <person name="Okamoto M."/>
            <person name="Kumagai M."/>
            <person name="Kanamori H."/>
            <person name="Takamatsu D."/>
        </authorList>
    </citation>
    <scope>NUCLEOTIDE SEQUENCE</scope>
    <source>
        <strain evidence="5">J2TS6</strain>
    </source>
</reference>
<dbReference type="GO" id="GO:0003677">
    <property type="term" value="F:DNA binding"/>
    <property type="evidence" value="ECO:0007669"/>
    <property type="project" value="UniProtKB-KW"/>
</dbReference>
<keyword evidence="1" id="KW-0805">Transcription regulation</keyword>
<dbReference type="SUPFAM" id="SSF46785">
    <property type="entry name" value="Winged helix' DNA-binding domain"/>
    <property type="match status" value="1"/>
</dbReference>
<comment type="caution">
    <text evidence="5">The sequence shown here is derived from an EMBL/GenBank/DDBJ whole genome shotgun (WGS) entry which is preliminary data.</text>
</comment>
<dbReference type="AlphaFoldDB" id="A0A919XBZ9"/>
<gene>
    <name evidence="5" type="ORF">J2TS6_08300</name>
</gene>
<dbReference type="InterPro" id="IPR036388">
    <property type="entry name" value="WH-like_DNA-bd_sf"/>
</dbReference>
<evidence type="ECO:0000313" key="6">
    <source>
        <dbReference type="Proteomes" id="UP000679779"/>
    </source>
</evidence>
<feature type="domain" description="HTH arsR-type" evidence="4">
    <location>
        <begin position="258"/>
        <end position="348"/>
    </location>
</feature>
<keyword evidence="6" id="KW-1185">Reference proteome</keyword>
<dbReference type="Proteomes" id="UP000679779">
    <property type="component" value="Unassembled WGS sequence"/>
</dbReference>
<dbReference type="InterPro" id="IPR011991">
    <property type="entry name" value="ArsR-like_HTH"/>
</dbReference>
<evidence type="ECO:0000259" key="4">
    <source>
        <dbReference type="PROSITE" id="PS50987"/>
    </source>
</evidence>
<dbReference type="RefSeq" id="WP_160037639.1">
    <property type="nucleotide sequence ID" value="NZ_BORQ01000001.1"/>
</dbReference>
<dbReference type="GO" id="GO:0003700">
    <property type="term" value="F:DNA-binding transcription factor activity"/>
    <property type="evidence" value="ECO:0007669"/>
    <property type="project" value="InterPro"/>
</dbReference>
<dbReference type="Pfam" id="PF01022">
    <property type="entry name" value="HTH_5"/>
    <property type="match status" value="1"/>
</dbReference>
<organism evidence="5 6">
    <name type="scientific">Paenibacillus albilobatus</name>
    <dbReference type="NCBI Taxonomy" id="2716884"/>
    <lineage>
        <taxon>Bacteria</taxon>
        <taxon>Bacillati</taxon>
        <taxon>Bacillota</taxon>
        <taxon>Bacilli</taxon>
        <taxon>Bacillales</taxon>
        <taxon>Paenibacillaceae</taxon>
        <taxon>Paenibacillus</taxon>
    </lineage>
</organism>
<dbReference type="InterPro" id="IPR051081">
    <property type="entry name" value="HTH_MetalResp_TranReg"/>
</dbReference>
<dbReference type="Gene3D" id="1.10.10.10">
    <property type="entry name" value="Winged helix-like DNA-binding domain superfamily/Winged helix DNA-binding domain"/>
    <property type="match status" value="1"/>
</dbReference>
<accession>A0A919XBZ9</accession>